<comment type="caution">
    <text evidence="2">The sequence shown here is derived from an EMBL/GenBank/DDBJ whole genome shotgun (WGS) entry which is preliminary data.</text>
</comment>
<name>A0ABX2E6L5_9FLAO</name>
<reference evidence="2 3" key="1">
    <citation type="journal article" date="2015" name="Int. J. Syst. Evol. Microbiol.">
        <title>Winogradskyella litoriviva sp. nov., isolated from coastal seawater.</title>
        <authorList>
            <person name="Nedashkovskaya O.I."/>
            <person name="Kukhlevskiy A.D."/>
            <person name="Zhukova N.V."/>
            <person name="Kim S.J."/>
            <person name="Rhee S.K."/>
            <person name="Mikhailov V.V."/>
        </authorList>
    </citation>
    <scope>NUCLEOTIDE SEQUENCE [LARGE SCALE GENOMIC DNA]</scope>
    <source>
        <strain evidence="2 3">KMM6491</strain>
    </source>
</reference>
<proteinExistence type="predicted"/>
<protein>
    <submittedName>
        <fullName evidence="2">Uncharacterized protein</fullName>
    </submittedName>
</protein>
<sequence>MKKLTISFCFLLISSFCFGQLKISTDSRTDYSWDNNSEDWVFESEDSESLTFFEFNESFTMVKHTTESGTSGYLIKSQEHDEENGNNQYLMSILSDAGNKYIMIFDVKNRSIRFITEDTSTMIKFKIKNIWKDE</sequence>
<accession>A0ABX2E6L5</accession>
<dbReference type="EMBL" id="JABRWQ010000005">
    <property type="protein sequence ID" value="NRD24095.1"/>
    <property type="molecule type" value="Genomic_DNA"/>
</dbReference>
<evidence type="ECO:0000256" key="1">
    <source>
        <dbReference type="SAM" id="SignalP"/>
    </source>
</evidence>
<gene>
    <name evidence="2" type="ORF">HNV10_12615</name>
</gene>
<keyword evidence="1" id="KW-0732">Signal</keyword>
<feature type="chain" id="PRO_5047151078" evidence="1">
    <location>
        <begin position="20"/>
        <end position="134"/>
    </location>
</feature>
<dbReference type="Proteomes" id="UP000805085">
    <property type="component" value="Unassembled WGS sequence"/>
</dbReference>
<dbReference type="RefSeq" id="WP_173301743.1">
    <property type="nucleotide sequence ID" value="NZ_JABRWQ010000005.1"/>
</dbReference>
<evidence type="ECO:0000313" key="2">
    <source>
        <dbReference type="EMBL" id="NRD24095.1"/>
    </source>
</evidence>
<feature type="signal peptide" evidence="1">
    <location>
        <begin position="1"/>
        <end position="19"/>
    </location>
</feature>
<evidence type="ECO:0000313" key="3">
    <source>
        <dbReference type="Proteomes" id="UP000805085"/>
    </source>
</evidence>
<keyword evidence="3" id="KW-1185">Reference proteome</keyword>
<organism evidence="2 3">
    <name type="scientific">Winogradskyella litoriviva</name>
    <dbReference type="NCBI Taxonomy" id="1220182"/>
    <lineage>
        <taxon>Bacteria</taxon>
        <taxon>Pseudomonadati</taxon>
        <taxon>Bacteroidota</taxon>
        <taxon>Flavobacteriia</taxon>
        <taxon>Flavobacteriales</taxon>
        <taxon>Flavobacteriaceae</taxon>
        <taxon>Winogradskyella</taxon>
    </lineage>
</organism>